<reference evidence="2 3" key="1">
    <citation type="submission" date="2019-04" db="EMBL/GenBank/DDBJ databases">
        <title>Friends and foes A comparative genomics study of 23 Aspergillus species from section Flavi.</title>
        <authorList>
            <consortium name="DOE Joint Genome Institute"/>
            <person name="Kjaerbolling I."/>
            <person name="Vesth T."/>
            <person name="Frisvad J.C."/>
            <person name="Nybo J.L."/>
            <person name="Theobald S."/>
            <person name="Kildgaard S."/>
            <person name="Isbrandt T."/>
            <person name="Kuo A."/>
            <person name="Sato A."/>
            <person name="Lyhne E.K."/>
            <person name="Kogle M.E."/>
            <person name="Wiebenga A."/>
            <person name="Kun R.S."/>
            <person name="Lubbers R.J."/>
            <person name="Makela M.R."/>
            <person name="Barry K."/>
            <person name="Chovatia M."/>
            <person name="Clum A."/>
            <person name="Daum C."/>
            <person name="Haridas S."/>
            <person name="He G."/>
            <person name="LaButti K."/>
            <person name="Lipzen A."/>
            <person name="Mondo S."/>
            <person name="Riley R."/>
            <person name="Salamov A."/>
            <person name="Simmons B.A."/>
            <person name="Magnuson J.K."/>
            <person name="Henrissat B."/>
            <person name="Mortensen U.H."/>
            <person name="Larsen T.O."/>
            <person name="Devries R.P."/>
            <person name="Grigoriev I.V."/>
            <person name="Machida M."/>
            <person name="Baker S.E."/>
            <person name="Andersen M.R."/>
        </authorList>
    </citation>
    <scope>NUCLEOTIDE SEQUENCE [LARGE SCALE GENOMIC DNA]</scope>
    <source>
        <strain evidence="2 3">CBS 117625</strain>
    </source>
</reference>
<evidence type="ECO:0000313" key="2">
    <source>
        <dbReference type="EMBL" id="KAE8138806.1"/>
    </source>
</evidence>
<dbReference type="AlphaFoldDB" id="A0A5N6SVT9"/>
<dbReference type="Proteomes" id="UP000325672">
    <property type="component" value="Unassembled WGS sequence"/>
</dbReference>
<organism evidence="2 3">
    <name type="scientific">Aspergillus pseudotamarii</name>
    <dbReference type="NCBI Taxonomy" id="132259"/>
    <lineage>
        <taxon>Eukaryota</taxon>
        <taxon>Fungi</taxon>
        <taxon>Dikarya</taxon>
        <taxon>Ascomycota</taxon>
        <taxon>Pezizomycotina</taxon>
        <taxon>Eurotiomycetes</taxon>
        <taxon>Eurotiomycetidae</taxon>
        <taxon>Eurotiales</taxon>
        <taxon>Aspergillaceae</taxon>
        <taxon>Aspergillus</taxon>
        <taxon>Aspergillus subgen. Circumdati</taxon>
    </lineage>
</organism>
<dbReference type="GeneID" id="43647835"/>
<evidence type="ECO:0000313" key="3">
    <source>
        <dbReference type="Proteomes" id="UP000325672"/>
    </source>
</evidence>
<gene>
    <name evidence="2" type="ORF">BDV38DRAFT_60563</name>
</gene>
<feature type="transmembrane region" description="Helical" evidence="1">
    <location>
        <begin position="47"/>
        <end position="68"/>
    </location>
</feature>
<name>A0A5N6SVT9_ASPPS</name>
<keyword evidence="3" id="KW-1185">Reference proteome</keyword>
<keyword evidence="1" id="KW-0472">Membrane</keyword>
<dbReference type="RefSeq" id="XP_031914869.1">
    <property type="nucleotide sequence ID" value="XM_032063625.1"/>
</dbReference>
<sequence>MTVNATCSWYYDGFHEISEDIKIIEEKGRGNHESVKKKMLRMKKREVIRAPPYFVTISSLTYALSIYLNSASS</sequence>
<dbReference type="EMBL" id="ML743569">
    <property type="protein sequence ID" value="KAE8138806.1"/>
    <property type="molecule type" value="Genomic_DNA"/>
</dbReference>
<protein>
    <recommendedName>
        <fullName evidence="4">Transmembrane protein</fullName>
    </recommendedName>
</protein>
<evidence type="ECO:0008006" key="4">
    <source>
        <dbReference type="Google" id="ProtNLM"/>
    </source>
</evidence>
<keyword evidence="1" id="KW-1133">Transmembrane helix</keyword>
<evidence type="ECO:0000256" key="1">
    <source>
        <dbReference type="SAM" id="Phobius"/>
    </source>
</evidence>
<keyword evidence="1" id="KW-0812">Transmembrane</keyword>
<accession>A0A5N6SVT9</accession>
<proteinExistence type="predicted"/>